<evidence type="ECO:0000256" key="3">
    <source>
        <dbReference type="SAM" id="MobiDB-lite"/>
    </source>
</evidence>
<dbReference type="PROSITE" id="PS50935">
    <property type="entry name" value="SSB"/>
    <property type="match status" value="1"/>
</dbReference>
<dbReference type="SUPFAM" id="SSF50249">
    <property type="entry name" value="Nucleic acid-binding proteins"/>
    <property type="match status" value="1"/>
</dbReference>
<proteinExistence type="predicted"/>
<protein>
    <recommendedName>
        <fullName evidence="6">Single-stranded DNA-binding protein</fullName>
    </recommendedName>
</protein>
<dbReference type="Gene3D" id="2.40.50.140">
    <property type="entry name" value="Nucleic acid-binding proteins"/>
    <property type="match status" value="1"/>
</dbReference>
<keyword evidence="5" id="KW-1185">Reference proteome</keyword>
<keyword evidence="1 2" id="KW-0238">DNA-binding</keyword>
<dbReference type="Proteomes" id="UP001501251">
    <property type="component" value="Unassembled WGS sequence"/>
</dbReference>
<evidence type="ECO:0008006" key="6">
    <source>
        <dbReference type="Google" id="ProtNLM"/>
    </source>
</evidence>
<evidence type="ECO:0000313" key="5">
    <source>
        <dbReference type="Proteomes" id="UP001501251"/>
    </source>
</evidence>
<feature type="compositionally biased region" description="Low complexity" evidence="3">
    <location>
        <begin position="243"/>
        <end position="254"/>
    </location>
</feature>
<name>A0ABP8B816_9ACTN</name>
<reference evidence="5" key="1">
    <citation type="journal article" date="2019" name="Int. J. Syst. Evol. Microbiol.">
        <title>The Global Catalogue of Microorganisms (GCM) 10K type strain sequencing project: providing services to taxonomists for standard genome sequencing and annotation.</title>
        <authorList>
            <consortium name="The Broad Institute Genomics Platform"/>
            <consortium name="The Broad Institute Genome Sequencing Center for Infectious Disease"/>
            <person name="Wu L."/>
            <person name="Ma J."/>
        </authorList>
    </citation>
    <scope>NUCLEOTIDE SEQUENCE [LARGE SCALE GENOMIC DNA]</scope>
    <source>
        <strain evidence="5">JCM 17388</strain>
    </source>
</reference>
<organism evidence="4 5">
    <name type="scientific">Streptosporangium oxazolinicum</name>
    <dbReference type="NCBI Taxonomy" id="909287"/>
    <lineage>
        <taxon>Bacteria</taxon>
        <taxon>Bacillati</taxon>
        <taxon>Actinomycetota</taxon>
        <taxon>Actinomycetes</taxon>
        <taxon>Streptosporangiales</taxon>
        <taxon>Streptosporangiaceae</taxon>
        <taxon>Streptosporangium</taxon>
    </lineage>
</organism>
<dbReference type="InterPro" id="IPR012340">
    <property type="entry name" value="NA-bd_OB-fold"/>
</dbReference>
<dbReference type="InterPro" id="IPR000424">
    <property type="entry name" value="Primosome_PriB/ssb"/>
</dbReference>
<evidence type="ECO:0000256" key="1">
    <source>
        <dbReference type="ARBA" id="ARBA00023125"/>
    </source>
</evidence>
<accession>A0ABP8B816</accession>
<sequence>MDRNEVILVGRLPEVAHIRSLRSGSTLGTWRLIVRRQHRGRGARVDTIPCASFETEVIEAVAGWLPDDIVEVTGSLRRRWWGNEGAKSSGYEVEVRSVRRLERKVTMILTGDEGDPVAAPLRSVHSLLHARKVAEGLQTREETTGQAGAGSAGQTGEEITGQAGEGSARQTGEEGAGQGGESRITPARPGLTSVPDPTISTGPDPATSTGPDPTPVGLDLARPDSGSFAPQDSVVLRTRASRRAGSSRGMSVPG</sequence>
<evidence type="ECO:0000313" key="4">
    <source>
        <dbReference type="EMBL" id="GAA4200383.1"/>
    </source>
</evidence>
<evidence type="ECO:0000256" key="2">
    <source>
        <dbReference type="PROSITE-ProRule" id="PRU00252"/>
    </source>
</evidence>
<feature type="compositionally biased region" description="Polar residues" evidence="3">
    <location>
        <begin position="198"/>
        <end position="211"/>
    </location>
</feature>
<dbReference type="EMBL" id="BAABAQ010000011">
    <property type="protein sequence ID" value="GAA4200383.1"/>
    <property type="molecule type" value="Genomic_DNA"/>
</dbReference>
<feature type="region of interest" description="Disordered" evidence="3">
    <location>
        <begin position="136"/>
        <end position="254"/>
    </location>
</feature>
<comment type="caution">
    <text evidence="4">The sequence shown here is derived from an EMBL/GenBank/DDBJ whole genome shotgun (WGS) entry which is preliminary data.</text>
</comment>
<gene>
    <name evidence="4" type="ORF">GCM10022252_53480</name>
</gene>